<evidence type="ECO:0000313" key="3">
    <source>
        <dbReference type="Proteomes" id="UP000664317"/>
    </source>
</evidence>
<name>A0ABS3BY85_9BACT</name>
<organism evidence="2 3">
    <name type="scientific">Algoriphagus oliviformis</name>
    <dbReference type="NCBI Taxonomy" id="2811231"/>
    <lineage>
        <taxon>Bacteria</taxon>
        <taxon>Pseudomonadati</taxon>
        <taxon>Bacteroidota</taxon>
        <taxon>Cytophagia</taxon>
        <taxon>Cytophagales</taxon>
        <taxon>Cyclobacteriaceae</taxon>
        <taxon>Algoriphagus</taxon>
    </lineage>
</organism>
<dbReference type="InterPro" id="IPR025316">
    <property type="entry name" value="DUF4221"/>
</dbReference>
<dbReference type="EMBL" id="JAFKCT010000001">
    <property type="protein sequence ID" value="MBN7809833.1"/>
    <property type="molecule type" value="Genomic_DNA"/>
</dbReference>
<gene>
    <name evidence="2" type="ORF">J0A68_02635</name>
</gene>
<comment type="caution">
    <text evidence="2">The sequence shown here is derived from an EMBL/GenBank/DDBJ whole genome shotgun (WGS) entry which is preliminary data.</text>
</comment>
<feature type="chain" id="PRO_5045913265" evidence="1">
    <location>
        <begin position="19"/>
        <end position="380"/>
    </location>
</feature>
<proteinExistence type="predicted"/>
<reference evidence="2 3" key="1">
    <citation type="submission" date="2021-03" db="EMBL/GenBank/DDBJ databases">
        <title>novel species isolated from a fishpond in China.</title>
        <authorList>
            <person name="Lu H."/>
            <person name="Cai Z."/>
        </authorList>
    </citation>
    <scope>NUCLEOTIDE SEQUENCE [LARGE SCALE GENOMIC DNA]</scope>
    <source>
        <strain evidence="2 3">H41</strain>
    </source>
</reference>
<sequence>MKKLILALAASALFSCSAKEEKANTNILENLSFTVDTVVVDAGGDFVNLFMPIWPYGLNEDKSQLWFFEREPLKLVYVDLDQLKVLKKTGFEEEGPDGVGSGISDLKIGAQGELYLKSNRTVGLFGPNSKLLQNMRFVPSGIDSSLARDSYALFDKSVFDFGTRKIYAHPNFTDAGEYVLLILDPETRSATSLPVPKMKIVDDYSKTQSFESESGTNMSFYSVGSDITLLPGEVILSTGAMSGFYRLDLQTEKLEFIDIQHQNFPNSMDIDIIQNPSGPEEMFEIQKKIWEHINYMELLWDDTRQLYFRMGITATMPEQPGPPSVEYYLFAYDRDFNVVGETKLEGVEHSLWYSFFKDGKLWSYVNVEDELGFAVMTLDF</sequence>
<evidence type="ECO:0000313" key="2">
    <source>
        <dbReference type="EMBL" id="MBN7809833.1"/>
    </source>
</evidence>
<keyword evidence="3" id="KW-1185">Reference proteome</keyword>
<protein>
    <submittedName>
        <fullName evidence="2">DUF4221 family protein</fullName>
    </submittedName>
</protein>
<dbReference type="Pfam" id="PF13970">
    <property type="entry name" value="DUF4221"/>
    <property type="match status" value="1"/>
</dbReference>
<evidence type="ECO:0000256" key="1">
    <source>
        <dbReference type="SAM" id="SignalP"/>
    </source>
</evidence>
<dbReference type="Proteomes" id="UP000664317">
    <property type="component" value="Unassembled WGS sequence"/>
</dbReference>
<keyword evidence="1" id="KW-0732">Signal</keyword>
<accession>A0ABS3BY85</accession>
<feature type="signal peptide" evidence="1">
    <location>
        <begin position="1"/>
        <end position="18"/>
    </location>
</feature>
<dbReference type="RefSeq" id="WP_206576631.1">
    <property type="nucleotide sequence ID" value="NZ_JAFKCT010000001.1"/>
</dbReference>
<dbReference type="PROSITE" id="PS51257">
    <property type="entry name" value="PROKAR_LIPOPROTEIN"/>
    <property type="match status" value="1"/>
</dbReference>